<evidence type="ECO:0000313" key="3">
    <source>
        <dbReference type="Proteomes" id="UP000076643"/>
    </source>
</evidence>
<keyword evidence="3" id="KW-1185">Reference proteome</keyword>
<evidence type="ECO:0000313" key="2">
    <source>
        <dbReference type="EMBL" id="KZN44080.1"/>
    </source>
</evidence>
<sequence length="51" mass="5883">MPEKLKNDNLFINLDSHLSKYVFNLGKTTTNTERSCFPSKSLPKRKNQLKG</sequence>
<reference evidence="2 3" key="1">
    <citation type="submission" date="2013-07" db="EMBL/GenBank/DDBJ databases">
        <title>Comparative Genomic and Metabolomic Analysis of Twelve Strains of Pseudoalteromonas luteoviolacea.</title>
        <authorList>
            <person name="Vynne N.G."/>
            <person name="Mansson M."/>
            <person name="Gram L."/>
        </authorList>
    </citation>
    <scope>NUCLEOTIDE SEQUENCE [LARGE SCALE GENOMIC DNA]</scope>
    <source>
        <strain evidence="2 3">DSM 6061</strain>
    </source>
</reference>
<proteinExistence type="predicted"/>
<gene>
    <name evidence="2" type="ORF">N475_08200</name>
</gene>
<dbReference type="Proteomes" id="UP000076643">
    <property type="component" value="Unassembled WGS sequence"/>
</dbReference>
<accession>A0A166Z9D1</accession>
<name>A0A166Z9D1_9GAMM</name>
<protein>
    <submittedName>
        <fullName evidence="2">Uncharacterized protein</fullName>
    </submittedName>
</protein>
<feature type="compositionally biased region" description="Basic residues" evidence="1">
    <location>
        <begin position="42"/>
        <end position="51"/>
    </location>
</feature>
<dbReference type="AlphaFoldDB" id="A0A166Z9D1"/>
<dbReference type="EMBL" id="AUYB01000068">
    <property type="protein sequence ID" value="KZN44080.1"/>
    <property type="molecule type" value="Genomic_DNA"/>
</dbReference>
<evidence type="ECO:0000256" key="1">
    <source>
        <dbReference type="SAM" id="MobiDB-lite"/>
    </source>
</evidence>
<comment type="caution">
    <text evidence="2">The sequence shown here is derived from an EMBL/GenBank/DDBJ whole genome shotgun (WGS) entry which is preliminary data.</text>
</comment>
<organism evidence="2 3">
    <name type="scientific">Pseudoalteromonas luteoviolacea DSM 6061</name>
    <dbReference type="NCBI Taxonomy" id="1365250"/>
    <lineage>
        <taxon>Bacteria</taxon>
        <taxon>Pseudomonadati</taxon>
        <taxon>Pseudomonadota</taxon>
        <taxon>Gammaproteobacteria</taxon>
        <taxon>Alteromonadales</taxon>
        <taxon>Pseudoalteromonadaceae</taxon>
        <taxon>Pseudoalteromonas</taxon>
    </lineage>
</organism>
<feature type="region of interest" description="Disordered" evidence="1">
    <location>
        <begin position="31"/>
        <end position="51"/>
    </location>
</feature>